<comment type="caution">
    <text evidence="3">The sequence shown here is derived from an EMBL/GenBank/DDBJ whole genome shotgun (WGS) entry which is preliminary data.</text>
</comment>
<keyword evidence="2" id="KW-0732">Signal</keyword>
<evidence type="ECO:0000313" key="4">
    <source>
        <dbReference type="Proteomes" id="UP000549250"/>
    </source>
</evidence>
<evidence type="ECO:0000256" key="1">
    <source>
        <dbReference type="SAM" id="MobiDB-lite"/>
    </source>
</evidence>
<dbReference type="EMBL" id="JACHXI010000012">
    <property type="protein sequence ID" value="MBB3104102.1"/>
    <property type="molecule type" value="Genomic_DNA"/>
</dbReference>
<evidence type="ECO:0000256" key="2">
    <source>
        <dbReference type="SAM" id="SignalP"/>
    </source>
</evidence>
<evidence type="ECO:0008006" key="5">
    <source>
        <dbReference type="Google" id="ProtNLM"/>
    </source>
</evidence>
<proteinExistence type="predicted"/>
<reference evidence="3 4" key="1">
    <citation type="submission" date="2020-08" db="EMBL/GenBank/DDBJ databases">
        <title>Genomic Encyclopedia of Type Strains, Phase III (KMG-III): the genomes of soil and plant-associated and newly described type strains.</title>
        <authorList>
            <person name="Whitman W."/>
        </authorList>
    </citation>
    <scope>NUCLEOTIDE SEQUENCE [LARGE SCALE GENOMIC DNA]</scope>
    <source>
        <strain evidence="3 4">CECT 4462</strain>
    </source>
</reference>
<feature type="signal peptide" evidence="2">
    <location>
        <begin position="1"/>
        <end position="22"/>
    </location>
</feature>
<feature type="compositionally biased region" description="Basic and acidic residues" evidence="1">
    <location>
        <begin position="26"/>
        <end position="68"/>
    </location>
</feature>
<protein>
    <recommendedName>
        <fullName evidence="5">Secreted protein</fullName>
    </recommendedName>
</protein>
<keyword evidence="4" id="KW-1185">Reference proteome</keyword>
<organism evidence="3 4">
    <name type="scientific">Azomonas macrocytogenes</name>
    <name type="common">Azotobacter macrocytogenes</name>
    <dbReference type="NCBI Taxonomy" id="69962"/>
    <lineage>
        <taxon>Bacteria</taxon>
        <taxon>Pseudomonadati</taxon>
        <taxon>Pseudomonadota</taxon>
        <taxon>Gammaproteobacteria</taxon>
        <taxon>Pseudomonadales</taxon>
        <taxon>Pseudomonadaceae</taxon>
        <taxon>Azomonas</taxon>
    </lineage>
</organism>
<name>A0A839T3W4_AZOMA</name>
<dbReference type="Proteomes" id="UP000549250">
    <property type="component" value="Unassembled WGS sequence"/>
</dbReference>
<sequence>MKVNSFLVCAAAATLLSGLAMGGEAADSRHNDGDKPPELIQERDDIDKKMDSIERPGDSPEKIQDKNDTGTGSKDAGEHGSDSRRSLPAQHTDDPDTTLHPITPDVPTAPVER</sequence>
<feature type="region of interest" description="Disordered" evidence="1">
    <location>
        <begin position="22"/>
        <end position="113"/>
    </location>
</feature>
<evidence type="ECO:0000313" key="3">
    <source>
        <dbReference type="EMBL" id="MBB3104102.1"/>
    </source>
</evidence>
<accession>A0A839T3W4</accession>
<gene>
    <name evidence="3" type="ORF">FHR87_002514</name>
</gene>
<feature type="compositionally biased region" description="Basic and acidic residues" evidence="1">
    <location>
        <begin position="75"/>
        <end position="85"/>
    </location>
</feature>
<dbReference type="RefSeq" id="WP_183166996.1">
    <property type="nucleotide sequence ID" value="NZ_JACHXI010000012.1"/>
</dbReference>
<feature type="chain" id="PRO_5032444346" description="Secreted protein" evidence="2">
    <location>
        <begin position="23"/>
        <end position="113"/>
    </location>
</feature>
<dbReference type="AlphaFoldDB" id="A0A839T3W4"/>